<protein>
    <submittedName>
        <fullName evidence="1">CFBD-1 beta-defensin</fullName>
    </submittedName>
</protein>
<dbReference type="SMR" id="W0FEW1"/>
<name>W0FEW1_9SALA</name>
<reference evidence="1" key="1">
    <citation type="journal article" date="2013" name="PLoS ONE">
        <title>The First Salamander Defensin Antimicrobial Peptide.</title>
        <authorList>
            <person name="Meng P."/>
            <person name="Yang S."/>
            <person name="Shen C."/>
            <person name="Jiang K."/>
            <person name="Rong M."/>
            <person name="Lai R."/>
        </authorList>
    </citation>
    <scope>NUCLEOTIDE SEQUENCE</scope>
    <source>
        <tissue evidence="1">Skin</tissue>
    </source>
</reference>
<dbReference type="EMBL" id="KF758841">
    <property type="protein sequence ID" value="AHF22421.1"/>
    <property type="molecule type" value="mRNA"/>
</dbReference>
<sequence>MAVNGSQGVEFAVWGCADYRGYCRAACFAFEYSLGPKGCTEGYVCCVPNTF</sequence>
<evidence type="ECO:0000313" key="1">
    <source>
        <dbReference type="EMBL" id="AHF22421.1"/>
    </source>
</evidence>
<proteinExistence type="evidence at transcript level"/>
<organism evidence="1">
    <name type="scientific">Cynops fudingensis</name>
    <name type="common">Fuding fire-bellied newt</name>
    <dbReference type="NCBI Taxonomy" id="872626"/>
    <lineage>
        <taxon>Eukaryota</taxon>
        <taxon>Metazoa</taxon>
        <taxon>Chordata</taxon>
        <taxon>Craniata</taxon>
        <taxon>Vertebrata</taxon>
        <taxon>Euteleostomi</taxon>
        <taxon>Amphibia</taxon>
        <taxon>Batrachia</taxon>
        <taxon>Caudata</taxon>
        <taxon>Salamandroidea</taxon>
        <taxon>Salamandridae</taxon>
        <taxon>Pleurodelinae</taxon>
        <taxon>Cynops</taxon>
    </lineage>
</organism>
<accession>W0FEW1</accession>
<dbReference type="AlphaFoldDB" id="W0FEW1"/>